<accession>A0A815THJ4</accession>
<organism evidence="2 3">
    <name type="scientific">Rotaria sordida</name>
    <dbReference type="NCBI Taxonomy" id="392033"/>
    <lineage>
        <taxon>Eukaryota</taxon>
        <taxon>Metazoa</taxon>
        <taxon>Spiralia</taxon>
        <taxon>Gnathifera</taxon>
        <taxon>Rotifera</taxon>
        <taxon>Eurotatoria</taxon>
        <taxon>Bdelloidea</taxon>
        <taxon>Philodinida</taxon>
        <taxon>Philodinidae</taxon>
        <taxon>Rotaria</taxon>
    </lineage>
</organism>
<dbReference type="Proteomes" id="UP000663864">
    <property type="component" value="Unassembled WGS sequence"/>
</dbReference>
<evidence type="ECO:0000259" key="1">
    <source>
        <dbReference type="PROSITE" id="PS50280"/>
    </source>
</evidence>
<name>A0A815THJ4_9BILA</name>
<protein>
    <recommendedName>
        <fullName evidence="1">SET domain-containing protein</fullName>
    </recommendedName>
</protein>
<dbReference type="SUPFAM" id="SSF82199">
    <property type="entry name" value="SET domain"/>
    <property type="match status" value="1"/>
</dbReference>
<evidence type="ECO:0000313" key="2">
    <source>
        <dbReference type="EMBL" id="CAF1506559.1"/>
    </source>
</evidence>
<dbReference type="InterPro" id="IPR046341">
    <property type="entry name" value="SET_dom_sf"/>
</dbReference>
<sequence length="165" mass="19246">MSTFTMPFDDSKSVRRVWIRIQKEEDNDDLSSTQLLSSQRAKRTCPRWIYCAKSRIPGASIAVFTSKLLKPNTFFGPYIGIRHQSSRKADNSTYAWTIEYSNGKIHSYIDAIDQTKSNWLRYVNCTCTVNQENLIPIQYNSNIFYKTIRIIQPNEELLVYSKNLK</sequence>
<dbReference type="AlphaFoldDB" id="A0A815THJ4"/>
<dbReference type="SMART" id="SM00317">
    <property type="entry name" value="SET"/>
    <property type="match status" value="1"/>
</dbReference>
<reference evidence="2" key="1">
    <citation type="submission" date="2021-02" db="EMBL/GenBank/DDBJ databases">
        <authorList>
            <person name="Nowell W R."/>
        </authorList>
    </citation>
    <scope>NUCLEOTIDE SEQUENCE</scope>
</reference>
<dbReference type="Gene3D" id="2.170.270.10">
    <property type="entry name" value="SET domain"/>
    <property type="match status" value="1"/>
</dbReference>
<dbReference type="InterPro" id="IPR001214">
    <property type="entry name" value="SET_dom"/>
</dbReference>
<evidence type="ECO:0000313" key="3">
    <source>
        <dbReference type="Proteomes" id="UP000663864"/>
    </source>
</evidence>
<comment type="caution">
    <text evidence="2">The sequence shown here is derived from an EMBL/GenBank/DDBJ whole genome shotgun (WGS) entry which is preliminary data.</text>
</comment>
<gene>
    <name evidence="2" type="ORF">ZHD862_LOCUS37704</name>
</gene>
<feature type="domain" description="SET" evidence="1">
    <location>
        <begin position="47"/>
        <end position="162"/>
    </location>
</feature>
<dbReference type="EMBL" id="CAJNOT010007462">
    <property type="protein sequence ID" value="CAF1506559.1"/>
    <property type="molecule type" value="Genomic_DNA"/>
</dbReference>
<dbReference type="Pfam" id="PF21549">
    <property type="entry name" value="PRDM2_PR"/>
    <property type="match status" value="1"/>
</dbReference>
<dbReference type="PROSITE" id="PS50280">
    <property type="entry name" value="SET"/>
    <property type="match status" value="1"/>
</dbReference>
<proteinExistence type="predicted"/>